<dbReference type="SUPFAM" id="SSF53474">
    <property type="entry name" value="alpha/beta-Hydrolases"/>
    <property type="match status" value="1"/>
</dbReference>
<name>A3VM98_9RHOB</name>
<feature type="domain" description="Alpha/beta hydrolase fold-3" evidence="2">
    <location>
        <begin position="87"/>
        <end position="284"/>
    </location>
</feature>
<evidence type="ECO:0000256" key="1">
    <source>
        <dbReference type="ARBA" id="ARBA00022801"/>
    </source>
</evidence>
<evidence type="ECO:0000313" key="4">
    <source>
        <dbReference type="Proteomes" id="UP000002931"/>
    </source>
</evidence>
<gene>
    <name evidence="3" type="ORF">RB2654_07930</name>
</gene>
<accession>A3VM98</accession>
<proteinExistence type="predicted"/>
<dbReference type="Gene3D" id="3.40.50.1820">
    <property type="entry name" value="alpha/beta hydrolase"/>
    <property type="match status" value="1"/>
</dbReference>
<sequence length="314" mass="33014">MSAKVIRTDIPVTNGDIEVVRKMLEDVKFAQSYRASGDIAALRAATAKMVQNPFFRPVPAGVAVEPGALGGVEGEWISGPDASDDVLVFFHGGGYIRGSLDLGRANAAEIALGSGCRVFATAYRQAPENPFPAAVEDAVAVASALGAEGRRFALVGESAGGGLVLSTAMTLRDQGRPMPFAISCISPFVDLTLSGESWDFNAGKDIATREMGNDMIALYMGDADRADWRASPVFGRFDDLPPIHVIVGASEGLFSEALSASERAVGAGCPVTLDVFAEMPHGFTKYRFDAAGQAMARVTRWLATSAKEGEETSA</sequence>
<dbReference type="STRING" id="314271.RB2654_07930"/>
<dbReference type="InterPro" id="IPR050300">
    <property type="entry name" value="GDXG_lipolytic_enzyme"/>
</dbReference>
<comment type="caution">
    <text evidence="3">The sequence shown here is derived from an EMBL/GenBank/DDBJ whole genome shotgun (WGS) entry which is preliminary data.</text>
</comment>
<dbReference type="AlphaFoldDB" id="A3VM98"/>
<dbReference type="PANTHER" id="PTHR48081">
    <property type="entry name" value="AB HYDROLASE SUPERFAMILY PROTEIN C4A8.06C"/>
    <property type="match status" value="1"/>
</dbReference>
<dbReference type="EMBL" id="AAMT01000030">
    <property type="protein sequence ID" value="EAQ10615.1"/>
    <property type="molecule type" value="Genomic_DNA"/>
</dbReference>
<dbReference type="Pfam" id="PF07859">
    <property type="entry name" value="Abhydrolase_3"/>
    <property type="match status" value="1"/>
</dbReference>
<dbReference type="RefSeq" id="WP_008330358.1">
    <property type="nucleotide sequence ID" value="NZ_CH902578.1"/>
</dbReference>
<dbReference type="PANTHER" id="PTHR48081:SF8">
    <property type="entry name" value="ALPHA_BETA HYDROLASE FOLD-3 DOMAIN-CONTAINING PROTEIN-RELATED"/>
    <property type="match status" value="1"/>
</dbReference>
<keyword evidence="4" id="KW-1185">Reference proteome</keyword>
<dbReference type="Proteomes" id="UP000002931">
    <property type="component" value="Unassembled WGS sequence"/>
</dbReference>
<evidence type="ECO:0000259" key="2">
    <source>
        <dbReference type="Pfam" id="PF07859"/>
    </source>
</evidence>
<dbReference type="InterPro" id="IPR029058">
    <property type="entry name" value="AB_hydrolase_fold"/>
</dbReference>
<dbReference type="InterPro" id="IPR013094">
    <property type="entry name" value="AB_hydrolase_3"/>
</dbReference>
<dbReference type="HOGENOM" id="CLU_012494_6_4_5"/>
<evidence type="ECO:0000313" key="3">
    <source>
        <dbReference type="EMBL" id="EAQ10615.1"/>
    </source>
</evidence>
<dbReference type="eggNOG" id="COG0657">
    <property type="taxonomic scope" value="Bacteria"/>
</dbReference>
<dbReference type="OrthoDB" id="9806180at2"/>
<organism evidence="3 4">
    <name type="scientific">Maritimibacter alkaliphilus HTCC2654</name>
    <dbReference type="NCBI Taxonomy" id="314271"/>
    <lineage>
        <taxon>Bacteria</taxon>
        <taxon>Pseudomonadati</taxon>
        <taxon>Pseudomonadota</taxon>
        <taxon>Alphaproteobacteria</taxon>
        <taxon>Rhodobacterales</taxon>
        <taxon>Roseobacteraceae</taxon>
        <taxon>Maritimibacter</taxon>
    </lineage>
</organism>
<reference evidence="3 4" key="1">
    <citation type="journal article" date="2010" name="J. Bacteriol.">
        <title>Genome sequences of Pelagibaca bermudensis HTCC2601T and Maritimibacter alkaliphilus HTCC2654T, the type strains of two marine Roseobacter genera.</title>
        <authorList>
            <person name="Thrash J.C."/>
            <person name="Cho J.C."/>
            <person name="Ferriera S."/>
            <person name="Johnson J."/>
            <person name="Vergin K.L."/>
            <person name="Giovannoni S.J."/>
        </authorList>
    </citation>
    <scope>NUCLEOTIDE SEQUENCE [LARGE SCALE GENOMIC DNA]</scope>
    <source>
        <strain evidence="3 4">HTCC2654</strain>
    </source>
</reference>
<dbReference type="GO" id="GO:0016787">
    <property type="term" value="F:hydrolase activity"/>
    <property type="evidence" value="ECO:0007669"/>
    <property type="project" value="UniProtKB-KW"/>
</dbReference>
<protein>
    <submittedName>
        <fullName evidence="3">Putative esterase</fullName>
    </submittedName>
</protein>
<keyword evidence="1" id="KW-0378">Hydrolase</keyword>